<protein>
    <recommendedName>
        <fullName evidence="3">NolW-like domain-containing protein</fullName>
    </recommendedName>
</protein>
<evidence type="ECO:0000259" key="3">
    <source>
        <dbReference type="Pfam" id="PF03958"/>
    </source>
</evidence>
<comment type="caution">
    <text evidence="4">The sequence shown here is derived from an EMBL/GenBank/DDBJ whole genome shotgun (WGS) entry which is preliminary data.</text>
</comment>
<keyword evidence="2" id="KW-0732">Signal</keyword>
<dbReference type="Proteomes" id="UP000214646">
    <property type="component" value="Unassembled WGS sequence"/>
</dbReference>
<evidence type="ECO:0000313" key="4">
    <source>
        <dbReference type="EMBL" id="OWK47311.1"/>
    </source>
</evidence>
<feature type="signal peptide" evidence="2">
    <location>
        <begin position="1"/>
        <end position="25"/>
    </location>
</feature>
<name>A0A225E170_9BACT</name>
<dbReference type="AlphaFoldDB" id="A0A225E170"/>
<feature type="compositionally biased region" description="Pro residues" evidence="1">
    <location>
        <begin position="27"/>
        <end position="43"/>
    </location>
</feature>
<sequence>MRLPKPLFALAGLATAALFLPAAFSDPPKPQPAAPAKPLPPLPAESKPGLRVKVFKLKHAETESVRLALADLLGNQDDVRTRAQPGLTPDATPPQPPNHPVAGLMSLGGGFQGNNGASIMGGFGGAPSNGGIAGMLGLAGVGGLPPNGFGGISGVGGFGGQMGGFGGNSIPLNGDGHRTILWRVTTSKNVLIVRGTERHVQLAEEIVAALDREEKAALPRAHRIRTFELKNADAQTVVNTLRVLEFDGVKFSTAGDRLILGVIPEVHQKTVADLILDLDVKPDDN</sequence>
<dbReference type="EMBL" id="NIDE01000001">
    <property type="protein sequence ID" value="OWK47311.1"/>
    <property type="molecule type" value="Genomic_DNA"/>
</dbReference>
<evidence type="ECO:0000313" key="5">
    <source>
        <dbReference type="Proteomes" id="UP000214646"/>
    </source>
</evidence>
<organism evidence="4 5">
    <name type="scientific">Fimbriiglobus ruber</name>
    <dbReference type="NCBI Taxonomy" id="1908690"/>
    <lineage>
        <taxon>Bacteria</taxon>
        <taxon>Pseudomonadati</taxon>
        <taxon>Planctomycetota</taxon>
        <taxon>Planctomycetia</taxon>
        <taxon>Gemmatales</taxon>
        <taxon>Gemmataceae</taxon>
        <taxon>Fimbriiglobus</taxon>
    </lineage>
</organism>
<feature type="chain" id="PRO_5012488606" description="NolW-like domain-containing protein" evidence="2">
    <location>
        <begin position="26"/>
        <end position="285"/>
    </location>
</feature>
<feature type="region of interest" description="Disordered" evidence="1">
    <location>
        <begin position="27"/>
        <end position="47"/>
    </location>
</feature>
<dbReference type="Pfam" id="PF03958">
    <property type="entry name" value="Secretin_N"/>
    <property type="match status" value="1"/>
</dbReference>
<evidence type="ECO:0000256" key="2">
    <source>
        <dbReference type="SAM" id="SignalP"/>
    </source>
</evidence>
<dbReference type="RefSeq" id="WP_088252435.1">
    <property type="nucleotide sequence ID" value="NZ_NIDE01000001.1"/>
</dbReference>
<accession>A0A225E170</accession>
<evidence type="ECO:0000256" key="1">
    <source>
        <dbReference type="SAM" id="MobiDB-lite"/>
    </source>
</evidence>
<keyword evidence="5" id="KW-1185">Reference proteome</keyword>
<reference evidence="5" key="1">
    <citation type="submission" date="2017-06" db="EMBL/GenBank/DDBJ databases">
        <title>Genome analysis of Fimbriiglobus ruber SP5, the first member of the order Planctomycetales with confirmed chitinolytic capability.</title>
        <authorList>
            <person name="Ravin N.V."/>
            <person name="Rakitin A.L."/>
            <person name="Ivanova A.A."/>
            <person name="Beletsky A.V."/>
            <person name="Kulichevskaya I.S."/>
            <person name="Mardanov A.V."/>
            <person name="Dedysh S.N."/>
        </authorList>
    </citation>
    <scope>NUCLEOTIDE SEQUENCE [LARGE SCALE GENOMIC DNA]</scope>
    <source>
        <strain evidence="5">SP5</strain>
    </source>
</reference>
<dbReference type="InterPro" id="IPR005644">
    <property type="entry name" value="NolW-like"/>
</dbReference>
<gene>
    <name evidence="4" type="ORF">FRUB_01010</name>
</gene>
<proteinExistence type="predicted"/>
<feature type="domain" description="NolW-like" evidence="3">
    <location>
        <begin position="52"/>
        <end position="214"/>
    </location>
</feature>